<dbReference type="Pfam" id="PF08240">
    <property type="entry name" value="ADH_N"/>
    <property type="match status" value="1"/>
</dbReference>
<protein>
    <submittedName>
        <fullName evidence="2">NAD(P)-dependent alcohol dehydrogenase</fullName>
    </submittedName>
</protein>
<dbReference type="InterPro" id="IPR013149">
    <property type="entry name" value="ADH-like_C"/>
</dbReference>
<evidence type="ECO:0000313" key="2">
    <source>
        <dbReference type="EMBL" id="PZR11052.1"/>
    </source>
</evidence>
<dbReference type="CDD" id="cd08276">
    <property type="entry name" value="MDR7"/>
    <property type="match status" value="1"/>
</dbReference>
<dbReference type="InterPro" id="IPR052711">
    <property type="entry name" value="Zinc_ADH-like"/>
</dbReference>
<dbReference type="Gene3D" id="3.90.180.10">
    <property type="entry name" value="Medium-chain alcohol dehydrogenases, catalytic domain"/>
    <property type="match status" value="1"/>
</dbReference>
<feature type="domain" description="Enoyl reductase (ER)" evidence="1">
    <location>
        <begin position="11"/>
        <end position="332"/>
    </location>
</feature>
<dbReference type="InterPro" id="IPR036291">
    <property type="entry name" value="NAD(P)-bd_dom_sf"/>
</dbReference>
<evidence type="ECO:0000259" key="1">
    <source>
        <dbReference type="SMART" id="SM00829"/>
    </source>
</evidence>
<gene>
    <name evidence="2" type="ORF">DI536_18090</name>
</gene>
<sequence length="335" mass="35713">MKTWELQAKPGFDALTLTERPSQEVGPLDVKVRVRAVSLNYRDVLIAKGAVNAKQPRVPVSDGAGEVVAVGAKVTKWKAGDRVMGSFFPSWVDGELSDAHHAIALGGGSDGMLREEVVLPEHAWVRMPTGWSFEEAATLPCAGLTAWQALFEVADVKPGSTVLIQGSGGVSVFALQLAKKAGARVFATSSSAPKAKTLRELGAVDVVDYRAEPKWGEKVKQLTGGHGVDVVVEVGGAATFDQSVQALRYGGTMSIIGVLTGGRGEVNLHAMFAKRQRVHGVYVGSTAMFERFVAALETTGIKPVIDRVFEFAQAREAWEHLAAAQHFGKVVIRVG</sequence>
<dbReference type="Pfam" id="PF00107">
    <property type="entry name" value="ADH_zinc_N"/>
    <property type="match status" value="1"/>
</dbReference>
<dbReference type="SMART" id="SM00829">
    <property type="entry name" value="PKS_ER"/>
    <property type="match status" value="1"/>
</dbReference>
<accession>A0A2W5T7R7</accession>
<dbReference type="AlphaFoldDB" id="A0A2W5T7R7"/>
<organism evidence="2 3">
    <name type="scientific">Archangium gephyra</name>
    <dbReference type="NCBI Taxonomy" id="48"/>
    <lineage>
        <taxon>Bacteria</taxon>
        <taxon>Pseudomonadati</taxon>
        <taxon>Myxococcota</taxon>
        <taxon>Myxococcia</taxon>
        <taxon>Myxococcales</taxon>
        <taxon>Cystobacterineae</taxon>
        <taxon>Archangiaceae</taxon>
        <taxon>Archangium</taxon>
    </lineage>
</organism>
<dbReference type="InterPro" id="IPR011032">
    <property type="entry name" value="GroES-like_sf"/>
</dbReference>
<dbReference type="GO" id="GO:0016491">
    <property type="term" value="F:oxidoreductase activity"/>
    <property type="evidence" value="ECO:0007669"/>
    <property type="project" value="InterPro"/>
</dbReference>
<dbReference type="InterPro" id="IPR013154">
    <property type="entry name" value="ADH-like_N"/>
</dbReference>
<comment type="caution">
    <text evidence="2">The sequence shown here is derived from an EMBL/GenBank/DDBJ whole genome shotgun (WGS) entry which is preliminary data.</text>
</comment>
<proteinExistence type="predicted"/>
<dbReference type="InterPro" id="IPR020843">
    <property type="entry name" value="ER"/>
</dbReference>
<name>A0A2W5T7R7_9BACT</name>
<dbReference type="Gene3D" id="3.40.50.720">
    <property type="entry name" value="NAD(P)-binding Rossmann-like Domain"/>
    <property type="match status" value="1"/>
</dbReference>
<dbReference type="PANTHER" id="PTHR45033:SF2">
    <property type="entry name" value="ZINC-TYPE ALCOHOL DEHYDROGENASE-LIKE PROTEIN C1773.06C"/>
    <property type="match status" value="1"/>
</dbReference>
<dbReference type="SUPFAM" id="SSF50129">
    <property type="entry name" value="GroES-like"/>
    <property type="match status" value="1"/>
</dbReference>
<dbReference type="PANTHER" id="PTHR45033">
    <property type="match status" value="1"/>
</dbReference>
<dbReference type="SUPFAM" id="SSF51735">
    <property type="entry name" value="NAD(P)-binding Rossmann-fold domains"/>
    <property type="match status" value="1"/>
</dbReference>
<reference evidence="2 3" key="1">
    <citation type="submission" date="2017-08" db="EMBL/GenBank/DDBJ databases">
        <title>Infants hospitalized years apart are colonized by the same room-sourced microbial strains.</title>
        <authorList>
            <person name="Brooks B."/>
            <person name="Olm M.R."/>
            <person name="Firek B.A."/>
            <person name="Baker R."/>
            <person name="Thomas B.C."/>
            <person name="Morowitz M.J."/>
            <person name="Banfield J.F."/>
        </authorList>
    </citation>
    <scope>NUCLEOTIDE SEQUENCE [LARGE SCALE GENOMIC DNA]</scope>
    <source>
        <strain evidence="2">S2_003_000_R2_14</strain>
    </source>
</reference>
<evidence type="ECO:0000313" key="3">
    <source>
        <dbReference type="Proteomes" id="UP000249061"/>
    </source>
</evidence>
<dbReference type="EMBL" id="QFQP01000015">
    <property type="protein sequence ID" value="PZR11052.1"/>
    <property type="molecule type" value="Genomic_DNA"/>
</dbReference>
<dbReference type="Proteomes" id="UP000249061">
    <property type="component" value="Unassembled WGS sequence"/>
</dbReference>